<accession>A0A0V1EF05</accession>
<proteinExistence type="predicted"/>
<gene>
    <name evidence="1" type="ORF">T4A_7089</name>
</gene>
<evidence type="ECO:0000313" key="1">
    <source>
        <dbReference type="EMBL" id="KRY72407.1"/>
    </source>
</evidence>
<dbReference type="EMBL" id="JYDR01000045">
    <property type="protein sequence ID" value="KRY72407.1"/>
    <property type="molecule type" value="Genomic_DNA"/>
</dbReference>
<dbReference type="AlphaFoldDB" id="A0A0V1EF05"/>
<evidence type="ECO:0000313" key="2">
    <source>
        <dbReference type="Proteomes" id="UP000054632"/>
    </source>
</evidence>
<sequence length="78" mass="9140">MYENFYEELTFSLNPEIHDGCSIEYHIAVDLKFKFVMFLNCNGQWTQRSVCQDMVEPHDVVLQIITGHCLKSAKKQNN</sequence>
<dbReference type="Proteomes" id="UP000054632">
    <property type="component" value="Unassembled WGS sequence"/>
</dbReference>
<reference evidence="1 2" key="1">
    <citation type="submission" date="2015-01" db="EMBL/GenBank/DDBJ databases">
        <title>Evolution of Trichinella species and genotypes.</title>
        <authorList>
            <person name="Korhonen P.K."/>
            <person name="Edoardo P."/>
            <person name="Giuseppe L.R."/>
            <person name="Gasser R.B."/>
        </authorList>
    </citation>
    <scope>NUCLEOTIDE SEQUENCE [LARGE SCALE GENOMIC DNA]</scope>
    <source>
        <strain evidence="1">ISS13</strain>
    </source>
</reference>
<name>A0A0V1EF05_TRIPS</name>
<comment type="caution">
    <text evidence="1">The sequence shown here is derived from an EMBL/GenBank/DDBJ whole genome shotgun (WGS) entry which is preliminary data.</text>
</comment>
<organism evidence="1 2">
    <name type="scientific">Trichinella pseudospiralis</name>
    <name type="common">Parasitic roundworm</name>
    <dbReference type="NCBI Taxonomy" id="6337"/>
    <lineage>
        <taxon>Eukaryota</taxon>
        <taxon>Metazoa</taxon>
        <taxon>Ecdysozoa</taxon>
        <taxon>Nematoda</taxon>
        <taxon>Enoplea</taxon>
        <taxon>Dorylaimia</taxon>
        <taxon>Trichinellida</taxon>
        <taxon>Trichinellidae</taxon>
        <taxon>Trichinella</taxon>
    </lineage>
</organism>
<protein>
    <submittedName>
        <fullName evidence="1">Uncharacterized protein</fullName>
    </submittedName>
</protein>